<dbReference type="RefSeq" id="WP_095267290.1">
    <property type="nucleotide sequence ID" value="NZ_NPBY01000070.1"/>
</dbReference>
<accession>A0A268EJ94</accession>
<dbReference type="AlphaFoldDB" id="A0A268EJ94"/>
<protein>
    <recommendedName>
        <fullName evidence="3">SMI1/KNR4 family protein</fullName>
    </recommendedName>
</protein>
<dbReference type="OrthoDB" id="2991295at2"/>
<dbReference type="SUPFAM" id="SSF160631">
    <property type="entry name" value="SMI1/KNR4-like"/>
    <property type="match status" value="1"/>
</dbReference>
<sequence length="191" mass="21623">MNVKDFIRQFNARYPDVDRCARNNSREITELEGRLGVPLPQSFRMFLSELSNGMFLLDSEPVGGCSSESPCGEICMTKVILPDLPEQVAVAGLREKVEASRLVSFTMFDAVALSNDHWVFIYEEGTPNDEYRLGFISQRSKSIVTTLPSFEEWLTILWQHDDEEGAGVPVFHALYPNVEERDRLLEQDGGT</sequence>
<reference evidence="1 2" key="1">
    <citation type="submission" date="2017-07" db="EMBL/GenBank/DDBJ databases">
        <title>Isolation and whole genome analysis of endospore-forming bacteria from heroin.</title>
        <authorList>
            <person name="Kalinowski J."/>
            <person name="Ahrens B."/>
            <person name="Al-Dilaimi A."/>
            <person name="Winkler A."/>
            <person name="Wibberg D."/>
            <person name="Schleenbecker U."/>
            <person name="Ruckert C."/>
            <person name="Wolfel R."/>
            <person name="Grass G."/>
        </authorList>
    </citation>
    <scope>NUCLEOTIDE SEQUENCE [LARGE SCALE GENOMIC DNA]</scope>
    <source>
        <strain evidence="1 2">7537-G1</strain>
    </source>
</reference>
<gene>
    <name evidence="1" type="ORF">CHH67_20735</name>
</gene>
<comment type="caution">
    <text evidence="1">The sequence shown here is derived from an EMBL/GenBank/DDBJ whole genome shotgun (WGS) entry which is preliminary data.</text>
</comment>
<evidence type="ECO:0008006" key="3">
    <source>
        <dbReference type="Google" id="ProtNLM"/>
    </source>
</evidence>
<name>A0A268EJ94_9BACL</name>
<proteinExistence type="predicted"/>
<dbReference type="Gene3D" id="3.40.1580.10">
    <property type="entry name" value="SMI1/KNR4-like"/>
    <property type="match status" value="1"/>
</dbReference>
<evidence type="ECO:0000313" key="2">
    <source>
        <dbReference type="Proteomes" id="UP000215596"/>
    </source>
</evidence>
<organism evidence="1 2">
    <name type="scientific">Paenibacillus campinasensis</name>
    <dbReference type="NCBI Taxonomy" id="66347"/>
    <lineage>
        <taxon>Bacteria</taxon>
        <taxon>Bacillati</taxon>
        <taxon>Bacillota</taxon>
        <taxon>Bacilli</taxon>
        <taxon>Bacillales</taxon>
        <taxon>Paenibacillaceae</taxon>
        <taxon>Paenibacillus</taxon>
    </lineage>
</organism>
<dbReference type="Proteomes" id="UP000215596">
    <property type="component" value="Unassembled WGS sequence"/>
</dbReference>
<evidence type="ECO:0000313" key="1">
    <source>
        <dbReference type="EMBL" id="PAD73182.1"/>
    </source>
</evidence>
<dbReference type="InterPro" id="IPR037883">
    <property type="entry name" value="Knr4/Smi1-like_sf"/>
</dbReference>
<dbReference type="EMBL" id="NPBY01000070">
    <property type="protein sequence ID" value="PAD73182.1"/>
    <property type="molecule type" value="Genomic_DNA"/>
</dbReference>